<dbReference type="eggNOG" id="ENOG502QSWW">
    <property type="taxonomic scope" value="Eukaryota"/>
</dbReference>
<dbReference type="EnsemblPlants" id="KQK95216">
    <property type="protein sequence ID" value="KQK95216"/>
    <property type="gene ID" value="SETIT_028046mg"/>
</dbReference>
<dbReference type="Proteomes" id="UP000004995">
    <property type="component" value="Unassembled WGS sequence"/>
</dbReference>
<name>A0A0Q3NM10_SETIT</name>
<dbReference type="InParanoid" id="A0A0Q3NM10"/>
<evidence type="ECO:0000313" key="3">
    <source>
        <dbReference type="EnsemblPlants" id="KQK95216"/>
    </source>
</evidence>
<evidence type="ECO:0000259" key="2">
    <source>
        <dbReference type="Pfam" id="PF13968"/>
    </source>
</evidence>
<dbReference type="EMBL" id="AGNK02005104">
    <property type="status" value="NOT_ANNOTATED_CDS"/>
    <property type="molecule type" value="Genomic_DNA"/>
</dbReference>
<keyword evidence="1" id="KW-1133">Transmembrane helix</keyword>
<keyword evidence="1" id="KW-0812">Transmembrane</keyword>
<evidence type="ECO:0000256" key="1">
    <source>
        <dbReference type="SAM" id="Phobius"/>
    </source>
</evidence>
<feature type="domain" description="DUF4220" evidence="2">
    <location>
        <begin position="9"/>
        <end position="109"/>
    </location>
</feature>
<protein>
    <recommendedName>
        <fullName evidence="2">DUF4220 domain-containing protein</fullName>
    </recommendedName>
</protein>
<feature type="transmembrane region" description="Helical" evidence="1">
    <location>
        <begin position="73"/>
        <end position="92"/>
    </location>
</feature>
<dbReference type="InterPro" id="IPR025315">
    <property type="entry name" value="DUF4220"/>
</dbReference>
<evidence type="ECO:0000313" key="4">
    <source>
        <dbReference type="Proteomes" id="UP000004995"/>
    </source>
</evidence>
<keyword evidence="1" id="KW-0472">Membrane</keyword>
<reference evidence="4" key="1">
    <citation type="journal article" date="2012" name="Nat. Biotechnol.">
        <title>Reference genome sequence of the model plant Setaria.</title>
        <authorList>
            <person name="Bennetzen J.L."/>
            <person name="Schmutz J."/>
            <person name="Wang H."/>
            <person name="Percifield R."/>
            <person name="Hawkins J."/>
            <person name="Pontaroli A.C."/>
            <person name="Estep M."/>
            <person name="Feng L."/>
            <person name="Vaughn J.N."/>
            <person name="Grimwood J."/>
            <person name="Jenkins J."/>
            <person name="Barry K."/>
            <person name="Lindquist E."/>
            <person name="Hellsten U."/>
            <person name="Deshpande S."/>
            <person name="Wang X."/>
            <person name="Wu X."/>
            <person name="Mitros T."/>
            <person name="Triplett J."/>
            <person name="Yang X."/>
            <person name="Ye C.Y."/>
            <person name="Mauro-Herrera M."/>
            <person name="Wang L."/>
            <person name="Li P."/>
            <person name="Sharma M."/>
            <person name="Sharma R."/>
            <person name="Ronald P.C."/>
            <person name="Panaud O."/>
            <person name="Kellogg E.A."/>
            <person name="Brutnell T.P."/>
            <person name="Doust A.N."/>
            <person name="Tuskan G.A."/>
            <person name="Rokhsar D."/>
            <person name="Devos K.M."/>
        </authorList>
    </citation>
    <scope>NUCLEOTIDE SEQUENCE [LARGE SCALE GENOMIC DNA]</scope>
    <source>
        <strain evidence="4">cv. Yugu1</strain>
    </source>
</reference>
<reference evidence="3" key="2">
    <citation type="submission" date="2018-08" db="UniProtKB">
        <authorList>
            <consortium name="EnsemblPlants"/>
        </authorList>
    </citation>
    <scope>IDENTIFICATION</scope>
    <source>
        <strain evidence="3">Yugu1</strain>
    </source>
</reference>
<keyword evidence="4" id="KW-1185">Reference proteome</keyword>
<organism evidence="3 4">
    <name type="scientific">Setaria italica</name>
    <name type="common">Foxtail millet</name>
    <name type="synonym">Panicum italicum</name>
    <dbReference type="NCBI Taxonomy" id="4555"/>
    <lineage>
        <taxon>Eukaryota</taxon>
        <taxon>Viridiplantae</taxon>
        <taxon>Streptophyta</taxon>
        <taxon>Embryophyta</taxon>
        <taxon>Tracheophyta</taxon>
        <taxon>Spermatophyta</taxon>
        <taxon>Magnoliopsida</taxon>
        <taxon>Liliopsida</taxon>
        <taxon>Poales</taxon>
        <taxon>Poaceae</taxon>
        <taxon>PACMAD clade</taxon>
        <taxon>Panicoideae</taxon>
        <taxon>Panicodae</taxon>
        <taxon>Paniceae</taxon>
        <taxon>Cenchrinae</taxon>
        <taxon>Setaria</taxon>
    </lineage>
</organism>
<feature type="transmembrane region" description="Helical" evidence="1">
    <location>
        <begin position="43"/>
        <end position="61"/>
    </location>
</feature>
<dbReference type="Pfam" id="PF13968">
    <property type="entry name" value="DUF4220"/>
    <property type="match status" value="1"/>
</dbReference>
<dbReference type="Gramene" id="KQK95216">
    <property type="protein sequence ID" value="KQK95216"/>
    <property type="gene ID" value="SETIT_028046mg"/>
</dbReference>
<sequence length="136" mass="15889">MKSSDFYYKDFTVWAVFLLLLLGSTDNLTVCRLSNVDNWKSIHVKHILQGFLLVLIILMICKHHQDVTYGQKLPYRYPLYAIVLVLILKGYVRIASMRMVSKSYLCKKVKVIAEYMQQQHKDNLAVHQAAAWLHTM</sequence>
<accession>A0A0Q3NM10</accession>
<dbReference type="AlphaFoldDB" id="A0A0Q3NM10"/>
<proteinExistence type="predicted"/>